<evidence type="ECO:0000313" key="1">
    <source>
        <dbReference type="EMBL" id="EAU45311.1"/>
    </source>
</evidence>
<protein>
    <recommendedName>
        <fullName evidence="3">DUF4112 domain-containing protein</fullName>
    </recommendedName>
</protein>
<dbReference type="Proteomes" id="UP000006230">
    <property type="component" value="Unassembled WGS sequence"/>
</dbReference>
<dbReference type="InterPro" id="IPR025187">
    <property type="entry name" value="DUF4112"/>
</dbReference>
<dbReference type="STRING" id="314265.R2601_24684"/>
<organism evidence="1 2">
    <name type="scientific">Salipiger bermudensis (strain DSM 26914 / JCM 13377 / KCTC 12554 / HTCC2601)</name>
    <name type="common">Pelagibaca bermudensis</name>
    <dbReference type="NCBI Taxonomy" id="314265"/>
    <lineage>
        <taxon>Bacteria</taxon>
        <taxon>Pseudomonadati</taxon>
        <taxon>Pseudomonadota</taxon>
        <taxon>Alphaproteobacteria</taxon>
        <taxon>Rhodobacterales</taxon>
        <taxon>Roseobacteraceae</taxon>
        <taxon>Salipiger</taxon>
    </lineage>
</organism>
<dbReference type="Pfam" id="PF13430">
    <property type="entry name" value="DUF4112"/>
    <property type="match status" value="1"/>
</dbReference>
<accession>Q0FME8</accession>
<name>Q0FME8_SALBH</name>
<dbReference type="HOGENOM" id="CLU_116315_3_2_5"/>
<comment type="caution">
    <text evidence="1">The sequence shown here is derived from an EMBL/GenBank/DDBJ whole genome shotgun (WGS) entry which is preliminary data.</text>
</comment>
<reference evidence="1 2" key="1">
    <citation type="journal article" date="2010" name="J. Bacteriol.">
        <title>Genome sequences of Pelagibaca bermudensis HTCC2601T and Maritimibacter alkaliphilus HTCC2654T, the type strains of two marine Roseobacter genera.</title>
        <authorList>
            <person name="Thrash J.C."/>
            <person name="Cho J.C."/>
            <person name="Ferriera S."/>
            <person name="Johnson J."/>
            <person name="Vergin K.L."/>
            <person name="Giovannoni S.J."/>
        </authorList>
    </citation>
    <scope>NUCLEOTIDE SEQUENCE [LARGE SCALE GENOMIC DNA]</scope>
    <source>
        <strain evidence="2">DSM 26914 / JCM 13377 / KCTC 12554 / HTCC2601</strain>
    </source>
</reference>
<dbReference type="PANTHER" id="PTHR35519:SF2">
    <property type="entry name" value="PH DOMAIN PROTEIN"/>
    <property type="match status" value="1"/>
</dbReference>
<dbReference type="AlphaFoldDB" id="Q0FME8"/>
<dbReference type="EMBL" id="AATQ01000028">
    <property type="protein sequence ID" value="EAU45311.1"/>
    <property type="molecule type" value="Genomic_DNA"/>
</dbReference>
<gene>
    <name evidence="1" type="ORF">R2601_24684</name>
</gene>
<sequence>MIAMSRRDTFERVERVERYARRLDRAFRLPFTGIRLGWDSIIGLVPGIGDTLALAPAVWIVNEARELGAPKSLVVQMGWNVAVDWAIGLLPLIGDIMDIGYKANMRNAALLRRWAEEYHRTAGEGRAEAPDYQGAELA</sequence>
<proteinExistence type="predicted"/>
<evidence type="ECO:0008006" key="3">
    <source>
        <dbReference type="Google" id="ProtNLM"/>
    </source>
</evidence>
<dbReference type="eggNOG" id="ENOG5032RYR">
    <property type="taxonomic scope" value="Bacteria"/>
</dbReference>
<evidence type="ECO:0000313" key="2">
    <source>
        <dbReference type="Proteomes" id="UP000006230"/>
    </source>
</evidence>
<dbReference type="PANTHER" id="PTHR35519">
    <property type="entry name" value="MEMBRANE PROTEINS"/>
    <property type="match status" value="1"/>
</dbReference>
<keyword evidence="2" id="KW-1185">Reference proteome</keyword>